<dbReference type="PANTHER" id="PTHR10938">
    <property type="entry name" value="TRANSLATION INITIATION FACTOR IF-3"/>
    <property type="match status" value="1"/>
</dbReference>
<evidence type="ECO:0000256" key="3">
    <source>
        <dbReference type="ARBA" id="ARBA00022917"/>
    </source>
</evidence>
<sequence length="176" mass="20692">MAYNRYKKKESGPKKNERIRAKEVMVVDDDEGKIGVMKTEDAIAKAKEQGLDLVEVAPKAQPPVCKIMDYSKYIYRQKKKARKNRKKSKQKDMKEFKFSPVIDVGDINTRVRRATEYLEKGHPVRITMYRRGRQSREQAEKVFNEILTNFDEYSSIEPTPKKEGRNMYITFFKKNG</sequence>
<reference evidence="8" key="1">
    <citation type="journal article" date="2015" name="MBio">
        <title>Genome-Resolved Metagenomic Analysis Reveals Roles for Candidate Phyla and Other Microbial Community Members in Biogeochemical Transformations in Oil Reservoirs.</title>
        <authorList>
            <person name="Hu P."/>
            <person name="Tom L."/>
            <person name="Singh A."/>
            <person name="Thomas B.C."/>
            <person name="Baker B.J."/>
            <person name="Piceno Y.M."/>
            <person name="Andersen G.L."/>
            <person name="Banfield J.F."/>
        </authorList>
    </citation>
    <scope>NUCLEOTIDE SEQUENCE [LARGE SCALE GENOMIC DNA]</scope>
</reference>
<dbReference type="InterPro" id="IPR019814">
    <property type="entry name" value="Translation_initiation_fac_3_N"/>
</dbReference>
<name>A0A117LZC6_9BACT</name>
<gene>
    <name evidence="7" type="ORF">XD93_1179</name>
</gene>
<evidence type="ECO:0000256" key="1">
    <source>
        <dbReference type="ARBA" id="ARBA00005439"/>
    </source>
</evidence>
<dbReference type="GO" id="GO:0005737">
    <property type="term" value="C:cytoplasm"/>
    <property type="evidence" value="ECO:0007669"/>
    <property type="project" value="UniProtKB-ARBA"/>
</dbReference>
<keyword evidence="3" id="KW-0648">Protein biosynthesis</keyword>
<evidence type="ECO:0000256" key="4">
    <source>
        <dbReference type="NCBIfam" id="TIGR00168"/>
    </source>
</evidence>
<feature type="domain" description="Translation initiation factor 3 N-terminal" evidence="6">
    <location>
        <begin position="16"/>
        <end position="83"/>
    </location>
</feature>
<comment type="similarity">
    <text evidence="1">Belongs to the IF-3 family.</text>
</comment>
<evidence type="ECO:0000256" key="2">
    <source>
        <dbReference type="ARBA" id="ARBA00022540"/>
    </source>
</evidence>
<evidence type="ECO:0000313" key="8">
    <source>
        <dbReference type="Proteomes" id="UP000053904"/>
    </source>
</evidence>
<dbReference type="InterPro" id="IPR001288">
    <property type="entry name" value="Translation_initiation_fac_3"/>
</dbReference>
<dbReference type="Pfam" id="PF00707">
    <property type="entry name" value="IF3_C"/>
    <property type="match status" value="1"/>
</dbReference>
<keyword evidence="2 7" id="KW-0396">Initiation factor</keyword>
<accession>A0A117LZC6</accession>
<dbReference type="GO" id="GO:0032790">
    <property type="term" value="P:ribosome disassembly"/>
    <property type="evidence" value="ECO:0007669"/>
    <property type="project" value="TreeGrafter"/>
</dbReference>
<dbReference type="InterPro" id="IPR019815">
    <property type="entry name" value="Translation_initiation_fac_3_C"/>
</dbReference>
<dbReference type="PATRIC" id="fig|1641389.3.peg.128"/>
<evidence type="ECO:0000259" key="5">
    <source>
        <dbReference type="Pfam" id="PF00707"/>
    </source>
</evidence>
<dbReference type="GO" id="GO:0003743">
    <property type="term" value="F:translation initiation factor activity"/>
    <property type="evidence" value="ECO:0007669"/>
    <property type="project" value="UniProtKB-UniRule"/>
</dbReference>
<feature type="domain" description="Translation initiation factor 3 C-terminal" evidence="5">
    <location>
        <begin position="92"/>
        <end position="171"/>
    </location>
</feature>
<proteinExistence type="inferred from homology"/>
<dbReference type="EMBL" id="LGGO01000233">
    <property type="protein sequence ID" value="KUK75956.1"/>
    <property type="molecule type" value="Genomic_DNA"/>
</dbReference>
<comment type="caution">
    <text evidence="7">The sequence shown here is derived from an EMBL/GenBank/DDBJ whole genome shotgun (WGS) entry which is preliminary data.</text>
</comment>
<dbReference type="Proteomes" id="UP000053904">
    <property type="component" value="Unassembled WGS sequence"/>
</dbReference>
<dbReference type="PANTHER" id="PTHR10938:SF0">
    <property type="entry name" value="TRANSLATION INITIATION FACTOR IF-3, MITOCHONDRIAL"/>
    <property type="match status" value="1"/>
</dbReference>
<dbReference type="Gene3D" id="3.30.110.10">
    <property type="entry name" value="Translation initiation factor 3 (IF-3), C-terminal domain"/>
    <property type="match status" value="1"/>
</dbReference>
<organism evidence="7 8">
    <name type="scientific">candidate division WS6 bacterium 34_10</name>
    <dbReference type="NCBI Taxonomy" id="1641389"/>
    <lineage>
        <taxon>Bacteria</taxon>
        <taxon>Candidatus Dojkabacteria</taxon>
    </lineage>
</organism>
<dbReference type="SUPFAM" id="SSF55200">
    <property type="entry name" value="Translation initiation factor IF3, C-terminal domain"/>
    <property type="match status" value="1"/>
</dbReference>
<dbReference type="Pfam" id="PF05198">
    <property type="entry name" value="IF3_N"/>
    <property type="match status" value="1"/>
</dbReference>
<dbReference type="SUPFAM" id="SSF54364">
    <property type="entry name" value="Translation initiation factor IF3, N-terminal domain"/>
    <property type="match status" value="1"/>
</dbReference>
<dbReference type="InterPro" id="IPR036787">
    <property type="entry name" value="T_IF-3_N_sf"/>
</dbReference>
<evidence type="ECO:0000313" key="7">
    <source>
        <dbReference type="EMBL" id="KUK75956.1"/>
    </source>
</evidence>
<dbReference type="NCBIfam" id="TIGR00168">
    <property type="entry name" value="infC"/>
    <property type="match status" value="1"/>
</dbReference>
<dbReference type="Gene3D" id="3.10.20.80">
    <property type="entry name" value="Translation initiation factor 3 (IF-3), N-terminal domain"/>
    <property type="match status" value="1"/>
</dbReference>
<protein>
    <recommendedName>
        <fullName evidence="4">Translation initiation factor IF-3</fullName>
    </recommendedName>
</protein>
<dbReference type="GO" id="GO:0043022">
    <property type="term" value="F:ribosome binding"/>
    <property type="evidence" value="ECO:0007669"/>
    <property type="project" value="TreeGrafter"/>
</dbReference>
<dbReference type="AlphaFoldDB" id="A0A117LZC6"/>
<evidence type="ECO:0000259" key="6">
    <source>
        <dbReference type="Pfam" id="PF05198"/>
    </source>
</evidence>
<dbReference type="InterPro" id="IPR036788">
    <property type="entry name" value="T_IF-3_C_sf"/>
</dbReference>